<dbReference type="EMBL" id="FNUY01000004">
    <property type="protein sequence ID" value="SEG34753.1"/>
    <property type="molecule type" value="Genomic_DNA"/>
</dbReference>
<protein>
    <submittedName>
        <fullName evidence="1">Uncharacterized protein</fullName>
    </submittedName>
</protein>
<organism evidence="1 2">
    <name type="scientific">Bosea lathyri</name>
    <dbReference type="NCBI Taxonomy" id="1036778"/>
    <lineage>
        <taxon>Bacteria</taxon>
        <taxon>Pseudomonadati</taxon>
        <taxon>Pseudomonadota</taxon>
        <taxon>Alphaproteobacteria</taxon>
        <taxon>Hyphomicrobiales</taxon>
        <taxon>Boseaceae</taxon>
        <taxon>Bosea</taxon>
    </lineage>
</organism>
<name>A0A1H5ZE12_9HYPH</name>
<accession>A0A1H5ZE12</accession>
<dbReference type="Proteomes" id="UP000236743">
    <property type="component" value="Unassembled WGS sequence"/>
</dbReference>
<dbReference type="RefSeq" id="WP_103872817.1">
    <property type="nucleotide sequence ID" value="NZ_FNUY01000004.1"/>
</dbReference>
<keyword evidence="2" id="KW-1185">Reference proteome</keyword>
<dbReference type="AlphaFoldDB" id="A0A1H5ZE12"/>
<sequence length="224" mass="25652">MTTQRQIVRLLEQYCGRDDLLIRGHDVYLVPIGHVVRGFSIYRTGEKDRFDIATFCGSSFDSTLESPRGISSIDRYENWLPRWTHPDLQHDFDRLIQQYIVPTLTCLDLKTLLPKSDARWQGPEVPFAGSFRMPHMSAPVYAALGDFVSADKQLDVLTLIPRGHRIMEPVLAALLDDLRPLIRANDRPGVADLLHKWEAAAMSRWALADHWRPTPFPLERQLPA</sequence>
<evidence type="ECO:0000313" key="2">
    <source>
        <dbReference type="Proteomes" id="UP000236743"/>
    </source>
</evidence>
<gene>
    <name evidence="1" type="ORF">SAMN04488115_104399</name>
</gene>
<dbReference type="OrthoDB" id="8146150at2"/>
<proteinExistence type="predicted"/>
<reference evidence="1 2" key="1">
    <citation type="submission" date="2016-10" db="EMBL/GenBank/DDBJ databases">
        <authorList>
            <person name="de Groot N.N."/>
        </authorList>
    </citation>
    <scope>NUCLEOTIDE SEQUENCE [LARGE SCALE GENOMIC DNA]</scope>
    <source>
        <strain evidence="1 2">DSM 26656</strain>
    </source>
</reference>
<evidence type="ECO:0000313" key="1">
    <source>
        <dbReference type="EMBL" id="SEG34753.1"/>
    </source>
</evidence>